<feature type="transmembrane region" description="Helical" evidence="1">
    <location>
        <begin position="31"/>
        <end position="47"/>
    </location>
</feature>
<dbReference type="InterPro" id="IPR053010">
    <property type="entry name" value="SET_SmydA-8"/>
</dbReference>
<dbReference type="GO" id="GO:0008170">
    <property type="term" value="F:N-methyltransferase activity"/>
    <property type="evidence" value="ECO:0007669"/>
    <property type="project" value="UniProtKB-ARBA"/>
</dbReference>
<dbReference type="SUPFAM" id="SSF82199">
    <property type="entry name" value="SET domain"/>
    <property type="match status" value="1"/>
</dbReference>
<accession>A0A226EDY5</accession>
<keyword evidence="1" id="KW-0812">Transmembrane</keyword>
<dbReference type="AlphaFoldDB" id="A0A226EDY5"/>
<feature type="domain" description="SET" evidence="2">
    <location>
        <begin position="562"/>
        <end position="717"/>
    </location>
</feature>
<feature type="transmembrane region" description="Helical" evidence="1">
    <location>
        <begin position="364"/>
        <end position="387"/>
    </location>
</feature>
<proteinExistence type="predicted"/>
<dbReference type="GO" id="GO:0008757">
    <property type="term" value="F:S-adenosylmethionine-dependent methyltransferase activity"/>
    <property type="evidence" value="ECO:0007669"/>
    <property type="project" value="UniProtKB-ARBA"/>
</dbReference>
<evidence type="ECO:0000313" key="4">
    <source>
        <dbReference type="Proteomes" id="UP000198287"/>
    </source>
</evidence>
<comment type="caution">
    <text evidence="3">The sequence shown here is derived from an EMBL/GenBank/DDBJ whole genome shotgun (WGS) entry which is preliminary data.</text>
</comment>
<dbReference type="Gene3D" id="1.20.1250.20">
    <property type="entry name" value="MFS general substrate transporter like domains"/>
    <property type="match status" value="1"/>
</dbReference>
<protein>
    <submittedName>
        <fullName evidence="3">Protein msta, isoform B</fullName>
    </submittedName>
</protein>
<dbReference type="InterPro" id="IPR046341">
    <property type="entry name" value="SET_dom_sf"/>
</dbReference>
<evidence type="ECO:0000313" key="3">
    <source>
        <dbReference type="EMBL" id="OXA55629.1"/>
    </source>
</evidence>
<keyword evidence="4" id="KW-1185">Reference proteome</keyword>
<dbReference type="OrthoDB" id="3026777at2759"/>
<dbReference type="Proteomes" id="UP000198287">
    <property type="component" value="Unassembled WGS sequence"/>
</dbReference>
<dbReference type="PROSITE" id="PS50280">
    <property type="entry name" value="SET"/>
    <property type="match status" value="1"/>
</dbReference>
<dbReference type="Gene3D" id="2.170.270.10">
    <property type="entry name" value="SET domain"/>
    <property type="match status" value="1"/>
</dbReference>
<feature type="transmembrane region" description="Helical" evidence="1">
    <location>
        <begin position="124"/>
        <end position="145"/>
    </location>
</feature>
<dbReference type="InterPro" id="IPR001214">
    <property type="entry name" value="SET_dom"/>
</dbReference>
<dbReference type="Gene3D" id="1.10.220.160">
    <property type="match status" value="1"/>
</dbReference>
<feature type="transmembrane region" description="Helical" evidence="1">
    <location>
        <begin position="274"/>
        <end position="296"/>
    </location>
</feature>
<dbReference type="InterPro" id="IPR036259">
    <property type="entry name" value="MFS_trans_sf"/>
</dbReference>
<dbReference type="GO" id="GO:0008276">
    <property type="term" value="F:protein methyltransferase activity"/>
    <property type="evidence" value="ECO:0007669"/>
    <property type="project" value="UniProtKB-ARBA"/>
</dbReference>
<feature type="transmembrane region" description="Helical" evidence="1">
    <location>
        <begin position="88"/>
        <end position="112"/>
    </location>
</feature>
<feature type="transmembrane region" description="Helical" evidence="1">
    <location>
        <begin position="165"/>
        <end position="183"/>
    </location>
</feature>
<evidence type="ECO:0000259" key="2">
    <source>
        <dbReference type="PROSITE" id="PS50280"/>
    </source>
</evidence>
<name>A0A226EDY5_FOLCA</name>
<organism evidence="3 4">
    <name type="scientific">Folsomia candida</name>
    <name type="common">Springtail</name>
    <dbReference type="NCBI Taxonomy" id="158441"/>
    <lineage>
        <taxon>Eukaryota</taxon>
        <taxon>Metazoa</taxon>
        <taxon>Ecdysozoa</taxon>
        <taxon>Arthropoda</taxon>
        <taxon>Hexapoda</taxon>
        <taxon>Collembola</taxon>
        <taxon>Entomobryomorpha</taxon>
        <taxon>Isotomoidea</taxon>
        <taxon>Isotomidae</taxon>
        <taxon>Proisotominae</taxon>
        <taxon>Folsomia</taxon>
    </lineage>
</organism>
<dbReference type="Pfam" id="PF00856">
    <property type="entry name" value="SET"/>
    <property type="match status" value="1"/>
</dbReference>
<dbReference type="PANTHER" id="PTHR46455">
    <property type="entry name" value="SET AND MYND DOMAIN CONTAINING, ARTHROPOD-SPECIFIC, MEMBER 4, ISOFORM A"/>
    <property type="match status" value="1"/>
</dbReference>
<dbReference type="SUPFAM" id="SSF103473">
    <property type="entry name" value="MFS general substrate transporter"/>
    <property type="match status" value="1"/>
</dbReference>
<dbReference type="Gene3D" id="6.10.140.2220">
    <property type="match status" value="1"/>
</dbReference>
<dbReference type="EMBL" id="LNIX01000004">
    <property type="protein sequence ID" value="OXA55629.1"/>
    <property type="molecule type" value="Genomic_DNA"/>
</dbReference>
<feature type="transmembrane region" description="Helical" evidence="1">
    <location>
        <begin position="393"/>
        <end position="416"/>
    </location>
</feature>
<evidence type="ECO:0000256" key="1">
    <source>
        <dbReference type="SAM" id="Phobius"/>
    </source>
</evidence>
<dbReference type="PANTHER" id="PTHR46455:SF5">
    <property type="entry name" value="SET AND MYND DOMAIN CONTAINING, ARTHROPOD-SPECIFIC, MEMBER 4, ISOFORM A"/>
    <property type="match status" value="1"/>
</dbReference>
<sequence length="983" mass="110407">MPQNLVEGENPERSKRPKSCISFVKGLTVEPAGFLLVLSLVVSHLAFQNVMMETICRVDLGYEADTCKEIINKVNITYKSEEREIQKVVAGIQAITSVIFSCITVLVVLFIGPWSDMNGRKVPLLLSMSGMMLMPSMMIVGYLNLGNIRALHIALLVMLPMTDRGCCCVCLSGCAFLIVLLTVKKGRPEEISVTGGETDGKTQVRNRREQSCWKKYNPITKLIQAFAILFQKRDNPWKFYLLVLVHICYAAPGAEHSMIYLFVRERLQWNISTFGFFSMINWLLSAAGVFLSMYILSKTLKLSDPLVGFVSGLSQIGGSTLYAFATSAAMMYCASALDMMNGTIGVVVRSMLSKLVAANEVGKLFALLGVIDSLLPLVMMPTYALVYRSTVTFFAGAFFFLSAGITLPAEFIFLYFMMSKEDKNVPEKEDDINPTPLDQLQSTLESLNKSVPDIAKLTLNDAPLRVDDSEDDDDDDERGIGFAKGNILIATRVITTWSTIEKERPLIVLPYSGNDNRNGSMDEMCIGCFKVINPQVNKTCSKCGWPVCGPTCELIPDHARNECHILAKSQFIPSLYGSCMVIQVLRCLLLKEEHPKRYQTLIGMESNYANRMDDPRSSFKSVHTTEAIKKYFHEDITIEEKDVAILLGIISSNGLSQMADVIERNDERFTMYVYYYACIASHSCVPNARSVIRDTGRLELIATRPIQPGEEITISYIALLNGTLQRKESCARYYFTCDCPRCVDPTELGTHFSSIKCQQCRTGYISLHMGNSAMVQWICGDCSQTRPIDQVEDVLDYFDMESKLSCDLQECSMRTVKQFESILTRYEGKVLHENHYLLYAFREDFIRVMYKFLEQGPNGWNTSKRTARDVKIIKTKMVKIVRMLLKTVNVFTPGPRSLRGKLLYYLCIGLRDKDALNQNDGSSMGYNNLNDKGVAQDYKVQIHNVAPELKTTAIEAIKILSLEPQGTEDALFVVELKKILGTE</sequence>
<dbReference type="CDD" id="cd20071">
    <property type="entry name" value="SET_SMYD"/>
    <property type="match status" value="1"/>
</dbReference>
<reference evidence="3 4" key="1">
    <citation type="submission" date="2015-12" db="EMBL/GenBank/DDBJ databases">
        <title>The genome of Folsomia candida.</title>
        <authorList>
            <person name="Faddeeva A."/>
            <person name="Derks M.F."/>
            <person name="Anvar Y."/>
            <person name="Smit S."/>
            <person name="Van Straalen N."/>
            <person name="Roelofs D."/>
        </authorList>
    </citation>
    <scope>NUCLEOTIDE SEQUENCE [LARGE SCALE GENOMIC DNA]</scope>
    <source>
        <strain evidence="3 4">VU population</strain>
        <tissue evidence="3">Whole body</tissue>
    </source>
</reference>
<keyword evidence="1" id="KW-0472">Membrane</keyword>
<keyword evidence="1" id="KW-1133">Transmembrane helix</keyword>
<feature type="transmembrane region" description="Helical" evidence="1">
    <location>
        <begin position="239"/>
        <end position="262"/>
    </location>
</feature>
<gene>
    <name evidence="3" type="ORF">Fcan01_09084</name>
</gene>